<keyword evidence="1" id="KW-1133">Transmembrane helix</keyword>
<feature type="transmembrane region" description="Helical" evidence="1">
    <location>
        <begin position="45"/>
        <end position="65"/>
    </location>
</feature>
<feature type="transmembrane region" description="Helical" evidence="1">
    <location>
        <begin position="12"/>
        <end position="33"/>
    </location>
</feature>
<reference evidence="2 3" key="1">
    <citation type="journal article" date="2018" name="Front. Plant Sci.">
        <title>Red Clover (Trifolium pratense) and Zigzag Clover (T. medium) - A Picture of Genomic Similarities and Differences.</title>
        <authorList>
            <person name="Dluhosova J."/>
            <person name="Istvanek J."/>
            <person name="Nedelnik J."/>
            <person name="Repkova J."/>
        </authorList>
    </citation>
    <scope>NUCLEOTIDE SEQUENCE [LARGE SCALE GENOMIC DNA]</scope>
    <source>
        <strain evidence="3">cv. 10/8</strain>
        <tissue evidence="2">Leaf</tissue>
    </source>
</reference>
<feature type="non-terminal residue" evidence="2">
    <location>
        <position position="1"/>
    </location>
</feature>
<keyword evidence="1" id="KW-0472">Membrane</keyword>
<name>A0A392M861_9FABA</name>
<evidence type="ECO:0000313" key="2">
    <source>
        <dbReference type="EMBL" id="MCH83670.1"/>
    </source>
</evidence>
<keyword evidence="1" id="KW-0812">Transmembrane</keyword>
<dbReference type="AlphaFoldDB" id="A0A392M861"/>
<gene>
    <name evidence="2" type="ORF">A2U01_0004496</name>
</gene>
<organism evidence="2 3">
    <name type="scientific">Trifolium medium</name>
    <dbReference type="NCBI Taxonomy" id="97028"/>
    <lineage>
        <taxon>Eukaryota</taxon>
        <taxon>Viridiplantae</taxon>
        <taxon>Streptophyta</taxon>
        <taxon>Embryophyta</taxon>
        <taxon>Tracheophyta</taxon>
        <taxon>Spermatophyta</taxon>
        <taxon>Magnoliopsida</taxon>
        <taxon>eudicotyledons</taxon>
        <taxon>Gunneridae</taxon>
        <taxon>Pentapetalae</taxon>
        <taxon>rosids</taxon>
        <taxon>fabids</taxon>
        <taxon>Fabales</taxon>
        <taxon>Fabaceae</taxon>
        <taxon>Papilionoideae</taxon>
        <taxon>50 kb inversion clade</taxon>
        <taxon>NPAAA clade</taxon>
        <taxon>Hologalegina</taxon>
        <taxon>IRL clade</taxon>
        <taxon>Trifolieae</taxon>
        <taxon>Trifolium</taxon>
    </lineage>
</organism>
<comment type="caution">
    <text evidence="2">The sequence shown here is derived from an EMBL/GenBank/DDBJ whole genome shotgun (WGS) entry which is preliminary data.</text>
</comment>
<dbReference type="Proteomes" id="UP000265520">
    <property type="component" value="Unassembled WGS sequence"/>
</dbReference>
<accession>A0A392M861</accession>
<evidence type="ECO:0000313" key="3">
    <source>
        <dbReference type="Proteomes" id="UP000265520"/>
    </source>
</evidence>
<sequence>DVGDDGSTVTMVFWVGWIWVLAWFWFSYGWVLVGLGLAADFGRPAVLVLVRLGGSLVGVGVMRWCSGGEVLMWWRLDLASPGILFESLLVSESVEICRFLVYLVDFYRVGVDCFGGGLQAETYLPSGVFMGWVDVFSGGLKAEECPSKNGIRSVPLLGGDCFGIFIGVPLTGLCPSCAET</sequence>
<evidence type="ECO:0000256" key="1">
    <source>
        <dbReference type="SAM" id="Phobius"/>
    </source>
</evidence>
<dbReference type="EMBL" id="LXQA010005570">
    <property type="protein sequence ID" value="MCH83670.1"/>
    <property type="molecule type" value="Genomic_DNA"/>
</dbReference>
<proteinExistence type="predicted"/>
<protein>
    <submittedName>
        <fullName evidence="2">Uncharacterized protein</fullName>
    </submittedName>
</protein>
<keyword evidence="3" id="KW-1185">Reference proteome</keyword>